<dbReference type="PANTHER" id="PTHR19288">
    <property type="entry name" value="4-NITROPHENYLPHOSPHATASE-RELATED"/>
    <property type="match status" value="1"/>
</dbReference>
<gene>
    <name evidence="1" type="ORF">UFOPK3610_00775</name>
</gene>
<dbReference type="InterPro" id="IPR036412">
    <property type="entry name" value="HAD-like_sf"/>
</dbReference>
<dbReference type="PANTHER" id="PTHR19288:SF95">
    <property type="entry name" value="D-GLYCEROL 3-PHOSPHATE PHOSPHATASE"/>
    <property type="match status" value="1"/>
</dbReference>
<dbReference type="Gene3D" id="3.40.50.1000">
    <property type="entry name" value="HAD superfamily/HAD-like"/>
    <property type="match status" value="2"/>
</dbReference>
<dbReference type="Pfam" id="PF13242">
    <property type="entry name" value="Hydrolase_like"/>
    <property type="match status" value="1"/>
</dbReference>
<sequence>MPKYFSASPAPVVHFDVALLDLDGVVYIGEHAVPHAVESLAESRSLGLGLAYVTNNASRPPSVVAEHLRELGIPARDEDVVTSAQAGARVMAGLLPQGSPVLAVGGLGVDAALVERGLVPVRSRSQGPIAVMQGFGKETAWTHLADAAFVLATGAPWVATNMDFTIPTPDGHAPGNGAFVGVLVTVTGRSPDAIAGKPERPLVDESILRTGAQRPVMVGDRLDTDIEAASRAGIPSLLVLTGVTHAEDLLAAPPQRRPDLLSADLRGLLHEHPEVLTSSETAVCRSARAYIDRGSLVLEGPEETLADVEDLWRVAAVLSWSYSVEVEAAVTRMRTSLWALL</sequence>
<protein>
    <submittedName>
        <fullName evidence="1">Unannotated protein</fullName>
    </submittedName>
</protein>
<dbReference type="EMBL" id="CAFBMR010000022">
    <property type="protein sequence ID" value="CAB4910715.1"/>
    <property type="molecule type" value="Genomic_DNA"/>
</dbReference>
<evidence type="ECO:0000313" key="1">
    <source>
        <dbReference type="EMBL" id="CAB4910715.1"/>
    </source>
</evidence>
<dbReference type="SUPFAM" id="SSF56784">
    <property type="entry name" value="HAD-like"/>
    <property type="match status" value="1"/>
</dbReference>
<proteinExistence type="predicted"/>
<name>A0A6J7H272_9ZZZZ</name>
<dbReference type="GO" id="GO:0005737">
    <property type="term" value="C:cytoplasm"/>
    <property type="evidence" value="ECO:0007669"/>
    <property type="project" value="TreeGrafter"/>
</dbReference>
<dbReference type="InterPro" id="IPR006357">
    <property type="entry name" value="HAD-SF_hydro_IIA"/>
</dbReference>
<accession>A0A6J7H272</accession>
<dbReference type="GO" id="GO:0016791">
    <property type="term" value="F:phosphatase activity"/>
    <property type="evidence" value="ECO:0007669"/>
    <property type="project" value="TreeGrafter"/>
</dbReference>
<dbReference type="AlphaFoldDB" id="A0A6J7H272"/>
<dbReference type="InterPro" id="IPR023214">
    <property type="entry name" value="HAD_sf"/>
</dbReference>
<dbReference type="Pfam" id="PF13344">
    <property type="entry name" value="Hydrolase_6"/>
    <property type="match status" value="1"/>
</dbReference>
<reference evidence="1" key="1">
    <citation type="submission" date="2020-05" db="EMBL/GenBank/DDBJ databases">
        <authorList>
            <person name="Chiriac C."/>
            <person name="Salcher M."/>
            <person name="Ghai R."/>
            <person name="Kavagutti S V."/>
        </authorList>
    </citation>
    <scope>NUCLEOTIDE SEQUENCE</scope>
</reference>
<organism evidence="1">
    <name type="scientific">freshwater metagenome</name>
    <dbReference type="NCBI Taxonomy" id="449393"/>
    <lineage>
        <taxon>unclassified sequences</taxon>
        <taxon>metagenomes</taxon>
        <taxon>ecological metagenomes</taxon>
    </lineage>
</organism>